<dbReference type="InterPro" id="IPR057666">
    <property type="entry name" value="DrpA_SLOG"/>
</dbReference>
<protein>
    <submittedName>
        <fullName evidence="3">DNA protecting protein DprA</fullName>
    </submittedName>
</protein>
<comment type="similarity">
    <text evidence="1">Belongs to the DprA/Smf family.</text>
</comment>
<dbReference type="NCBIfam" id="TIGR00732">
    <property type="entry name" value="dprA"/>
    <property type="match status" value="1"/>
</dbReference>
<dbReference type="GO" id="GO:0009294">
    <property type="term" value="P:DNA-mediated transformation"/>
    <property type="evidence" value="ECO:0007669"/>
    <property type="project" value="InterPro"/>
</dbReference>
<dbReference type="KEGG" id="tfl:RPIT_08535"/>
<organism evidence="3 4">
    <name type="scientific">Tessaracoccus flavus</name>
    <dbReference type="NCBI Taxonomy" id="1610493"/>
    <lineage>
        <taxon>Bacteria</taxon>
        <taxon>Bacillati</taxon>
        <taxon>Actinomycetota</taxon>
        <taxon>Actinomycetes</taxon>
        <taxon>Propionibacteriales</taxon>
        <taxon>Propionibacteriaceae</taxon>
        <taxon>Tessaracoccus</taxon>
    </lineage>
</organism>
<evidence type="ECO:0000259" key="2">
    <source>
        <dbReference type="Pfam" id="PF02481"/>
    </source>
</evidence>
<dbReference type="RefSeq" id="WP_077342287.1">
    <property type="nucleotide sequence ID" value="NZ_CP019605.1"/>
</dbReference>
<accession>A0A1Q2CFF2</accession>
<keyword evidence="4" id="KW-1185">Reference proteome</keyword>
<dbReference type="Pfam" id="PF02481">
    <property type="entry name" value="DNA_processg_A"/>
    <property type="match status" value="1"/>
</dbReference>
<dbReference type="SUPFAM" id="SSF102405">
    <property type="entry name" value="MCP/YpsA-like"/>
    <property type="match status" value="1"/>
</dbReference>
<reference evidence="3 4" key="1">
    <citation type="journal article" date="2016" name="Int. J. Syst. Evol. Microbiol.">
        <title>Tessaracoccus flavus sp. nov., isolated from the drainage system of a lindane-producing factory.</title>
        <authorList>
            <person name="Kumari R."/>
            <person name="Singh P."/>
            <person name="Schumann P."/>
            <person name="Lal R."/>
        </authorList>
    </citation>
    <scope>NUCLEOTIDE SEQUENCE [LARGE SCALE GENOMIC DNA]</scope>
    <source>
        <strain evidence="3 4">RP1T</strain>
    </source>
</reference>
<dbReference type="STRING" id="1610493.RPIT_08535"/>
<gene>
    <name evidence="3" type="ORF">RPIT_08535</name>
</gene>
<proteinExistence type="inferred from homology"/>
<dbReference type="Proteomes" id="UP000188324">
    <property type="component" value="Chromosome"/>
</dbReference>
<dbReference type="OrthoDB" id="9785707at2"/>
<evidence type="ECO:0000313" key="4">
    <source>
        <dbReference type="Proteomes" id="UP000188324"/>
    </source>
</evidence>
<dbReference type="Gene3D" id="3.40.50.450">
    <property type="match status" value="1"/>
</dbReference>
<evidence type="ECO:0000256" key="1">
    <source>
        <dbReference type="ARBA" id="ARBA00006525"/>
    </source>
</evidence>
<evidence type="ECO:0000313" key="3">
    <source>
        <dbReference type="EMBL" id="AQP44833.1"/>
    </source>
</evidence>
<dbReference type="PANTHER" id="PTHR43022:SF1">
    <property type="entry name" value="PROTEIN SMF"/>
    <property type="match status" value="1"/>
</dbReference>
<sequence length="372" mass="38295">MSSTDRQARMGLCALAPLGAPAVVRAVEEFGPVDIWEGFRAQGPDTAWGRRAQAVDLTQLDRATHLCGSRFLTPGDEEWPAPYAALAETTVSSQTGAPFGLWVRGRDLTALTGGVAIVGSRACTTYGEHAALTFAADLAAGGRTIISGLAFGIDAAAHRGALGMRGTTVAVVASGVDVPYPRGNRALADAIVGRGAIISELPPGYSPTRYAFLARNRLIAALSAAVVIVEAAHRSGAKNTTSWGNALGIPVLAVPGPITSSLSATPHRLIRDAEATLVTSADEVEAALAPLGTVPEPTGRGRDTPVDKLPPALFELREAVGGGETVGASQLAARTGQSMIEVLSNAAELVEGGWLEENPDGTFRLPGRPIAS</sequence>
<name>A0A1Q2CFF2_9ACTN</name>
<dbReference type="AlphaFoldDB" id="A0A1Q2CFF2"/>
<dbReference type="EMBL" id="CP019605">
    <property type="protein sequence ID" value="AQP44833.1"/>
    <property type="molecule type" value="Genomic_DNA"/>
</dbReference>
<dbReference type="InterPro" id="IPR003488">
    <property type="entry name" value="DprA"/>
</dbReference>
<feature type="domain" description="Smf/DprA SLOG" evidence="2">
    <location>
        <begin position="71"/>
        <end position="285"/>
    </location>
</feature>
<dbReference type="PANTHER" id="PTHR43022">
    <property type="entry name" value="PROTEIN SMF"/>
    <property type="match status" value="1"/>
</dbReference>